<dbReference type="SUPFAM" id="SSF50998">
    <property type="entry name" value="Quinoprotein alcohol dehydrogenase-like"/>
    <property type="match status" value="1"/>
</dbReference>
<dbReference type="InterPro" id="IPR011047">
    <property type="entry name" value="Quinoprotein_ADH-like_sf"/>
</dbReference>
<evidence type="ECO:0000313" key="1">
    <source>
        <dbReference type="Ensembl" id="ENSTNIP00000020052.1"/>
    </source>
</evidence>
<dbReference type="HOGENOM" id="CLU_604033_0_0_1"/>
<accession>H3DHQ8</accession>
<organism evidence="1 2">
    <name type="scientific">Tetraodon nigroviridis</name>
    <name type="common">Spotted green pufferfish</name>
    <name type="synonym">Chelonodon nigroviridis</name>
    <dbReference type="NCBI Taxonomy" id="99883"/>
    <lineage>
        <taxon>Eukaryota</taxon>
        <taxon>Metazoa</taxon>
        <taxon>Chordata</taxon>
        <taxon>Craniata</taxon>
        <taxon>Vertebrata</taxon>
        <taxon>Euteleostomi</taxon>
        <taxon>Actinopterygii</taxon>
        <taxon>Neopterygii</taxon>
        <taxon>Teleostei</taxon>
        <taxon>Neoteleostei</taxon>
        <taxon>Acanthomorphata</taxon>
        <taxon>Eupercaria</taxon>
        <taxon>Tetraodontiformes</taxon>
        <taxon>Tetradontoidea</taxon>
        <taxon>Tetraodontidae</taxon>
        <taxon>Tetraodon</taxon>
    </lineage>
</organism>
<proteinExistence type="predicted"/>
<protein>
    <submittedName>
        <fullName evidence="1">Ddb1 and cul4 associated factor 17</fullName>
    </submittedName>
</protein>
<dbReference type="STRING" id="99883.ENSTNIP00000020052"/>
<dbReference type="GO" id="GO:0080008">
    <property type="term" value="C:Cul4-RING E3 ubiquitin ligase complex"/>
    <property type="evidence" value="ECO:0007669"/>
    <property type="project" value="TreeGrafter"/>
</dbReference>
<dbReference type="GO" id="GO:0016567">
    <property type="term" value="P:protein ubiquitination"/>
    <property type="evidence" value="ECO:0007669"/>
    <property type="project" value="InterPro"/>
</dbReference>
<name>H3DHQ8_TETNG</name>
<dbReference type="InParanoid" id="H3DHQ8"/>
<dbReference type="AlphaFoldDB" id="H3DHQ8"/>
<dbReference type="GeneTree" id="ENSGT00390000012728"/>
<evidence type="ECO:0000313" key="2">
    <source>
        <dbReference type="Proteomes" id="UP000007303"/>
    </source>
</evidence>
<dbReference type="Pfam" id="PF15802">
    <property type="entry name" value="DCAF17"/>
    <property type="match status" value="1"/>
</dbReference>
<dbReference type="Proteomes" id="UP000007303">
    <property type="component" value="Unassembled WGS sequence"/>
</dbReference>
<reference evidence="1" key="3">
    <citation type="submission" date="2025-09" db="UniProtKB">
        <authorList>
            <consortium name="Ensembl"/>
        </authorList>
    </citation>
    <scope>IDENTIFICATION</scope>
</reference>
<dbReference type="PANTHER" id="PTHR14815">
    <property type="entry name" value="DDB1- AND CUL4-ASSOCIATED FACTOR 17"/>
    <property type="match status" value="1"/>
</dbReference>
<sequence length="504" mass="57338">MAPERRQRRCNAAELLSRRSGCAHDAGSILRGNMRLLRTLLLQDNRSFIKVWSKCSKSPIMYENGKIYFENYLNCYSCLHSVPQVLYKLPQRSKLEKFEDALLCQSPLENVFTQPSDHKPSLLTLTANGWLYRLSAETGETLQKVYLSSNVKFRYLGWDVPQETFYIKSVQNKESSLARQAGITHNALMHLAIFNVFPLQIVGILEINRNVFGNGVTDVVLSQGAIVVSYSNKSVKLYSFEHILQKHLTERLTLGKQSSLLEGKTVGDFPFGVPRNIHITDCPPVLFEVLCFNNSVHIGGYPWHFIYTPPQKNHKGTYHVCSLKDSTLAINGVQNMNCDSLESDAMSFHPDDSGRIIHVGPNTINVLKLVGDPSSNVQSRLVKDFSMVTHRDSRPSQPVTVTSSGRTVRRRFHQLDDDPDQETFRMVEYEDELDLLAAVVTDGGEGEGRARIQLYDNQSGQLLRRAALHEPWDETFRHDLFFEKDTIVHLEQKNTTFCCHVYKL</sequence>
<reference evidence="1" key="2">
    <citation type="submission" date="2025-08" db="UniProtKB">
        <authorList>
            <consortium name="Ensembl"/>
        </authorList>
    </citation>
    <scope>IDENTIFICATION</scope>
</reference>
<reference evidence="2" key="1">
    <citation type="journal article" date="2004" name="Nature">
        <title>Genome duplication in the teleost fish Tetraodon nigroviridis reveals the early vertebrate proto-karyotype.</title>
        <authorList>
            <person name="Jaillon O."/>
            <person name="Aury J.-M."/>
            <person name="Brunet F."/>
            <person name="Petit J.-L."/>
            <person name="Stange-Thomann N."/>
            <person name="Mauceli E."/>
            <person name="Bouneau L."/>
            <person name="Fischer C."/>
            <person name="Ozouf-Costaz C."/>
            <person name="Bernot A."/>
            <person name="Nicaud S."/>
            <person name="Jaffe D."/>
            <person name="Fisher S."/>
            <person name="Lutfalla G."/>
            <person name="Dossat C."/>
            <person name="Segurens B."/>
            <person name="Dasilva C."/>
            <person name="Salanoubat M."/>
            <person name="Levy M."/>
            <person name="Boudet N."/>
            <person name="Castellano S."/>
            <person name="Anthouard V."/>
            <person name="Jubin C."/>
            <person name="Castelli V."/>
            <person name="Katinka M."/>
            <person name="Vacherie B."/>
            <person name="Biemont C."/>
            <person name="Skalli Z."/>
            <person name="Cattolico L."/>
            <person name="Poulain J."/>
            <person name="De Berardinis V."/>
            <person name="Cruaud C."/>
            <person name="Duprat S."/>
            <person name="Brottier P."/>
            <person name="Coutanceau J.-P."/>
            <person name="Gouzy J."/>
            <person name="Parra G."/>
            <person name="Lardier G."/>
            <person name="Chapple C."/>
            <person name="McKernan K.J."/>
            <person name="McEwan P."/>
            <person name="Bosak S."/>
            <person name="Kellis M."/>
            <person name="Volff J.-N."/>
            <person name="Guigo R."/>
            <person name="Zody M.C."/>
            <person name="Mesirov J."/>
            <person name="Lindblad-Toh K."/>
            <person name="Birren B."/>
            <person name="Nusbaum C."/>
            <person name="Kahn D."/>
            <person name="Robinson-Rechavi M."/>
            <person name="Laudet V."/>
            <person name="Schachter V."/>
            <person name="Quetier F."/>
            <person name="Saurin W."/>
            <person name="Scarpelli C."/>
            <person name="Wincker P."/>
            <person name="Lander E.S."/>
            <person name="Weissenbach J."/>
            <person name="Roest Crollius H."/>
        </authorList>
    </citation>
    <scope>NUCLEOTIDE SEQUENCE [LARGE SCALE GENOMIC DNA]</scope>
</reference>
<dbReference type="FunCoup" id="H3DHQ8">
    <property type="interactions" value="680"/>
</dbReference>
<dbReference type="PANTHER" id="PTHR14815:SF2">
    <property type="entry name" value="DDB1- AND CUL4-ASSOCIATED FACTOR 17"/>
    <property type="match status" value="1"/>
</dbReference>
<dbReference type="OMA" id="IQEMNCC"/>
<dbReference type="Ensembl" id="ENSTNIT00000020283.1">
    <property type="protein sequence ID" value="ENSTNIP00000020052.1"/>
    <property type="gene ID" value="ENSTNIG00000016933.1"/>
</dbReference>
<dbReference type="InterPro" id="IPR031620">
    <property type="entry name" value="DCAF17"/>
</dbReference>
<keyword evidence="2" id="KW-1185">Reference proteome</keyword>